<protein>
    <recommendedName>
        <fullName evidence="3">RRM domain-containing protein</fullName>
    </recommendedName>
</protein>
<dbReference type="HOGENOM" id="CLU_115219_0_0_1"/>
<dbReference type="OMA" id="FQCAWQQ"/>
<dbReference type="InterPro" id="IPR027827">
    <property type="entry name" value="Tex56"/>
</dbReference>
<evidence type="ECO:0000313" key="2">
    <source>
        <dbReference type="Proteomes" id="UP000005225"/>
    </source>
</evidence>
<dbReference type="InterPro" id="IPR012677">
    <property type="entry name" value="Nucleotide-bd_a/b_plait_sf"/>
</dbReference>
<sequence length="204" mass="23317">MGTAGNNYSVTEFPLLNRFWKPKNDAPSDDSDHTFEILANLHKLLPNNLMETLHSYKSEEDQKICKDPELSGLERVLARHDFPAEINLTPKPSRMVTQKRTATNILSDRYKCPQWKRSTKDPPMATIVVSWLKHNVKATEDFKSVIYRLSAFGTIQSVTMCGKQTAIVAFKDIISACHAVRAFRSRTPGTMIQCSWQQKFLRKD</sequence>
<dbReference type="AlphaFoldDB" id="H0X573"/>
<name>H0X573_OTOGA</name>
<dbReference type="InterPro" id="IPR035979">
    <property type="entry name" value="RBD_domain_sf"/>
</dbReference>
<keyword evidence="2" id="KW-1185">Reference proteome</keyword>
<dbReference type="InParanoid" id="H0X573"/>
<organism evidence="1 2">
    <name type="scientific">Otolemur garnettii</name>
    <name type="common">Small-eared galago</name>
    <name type="synonym">Garnett's greater bushbaby</name>
    <dbReference type="NCBI Taxonomy" id="30611"/>
    <lineage>
        <taxon>Eukaryota</taxon>
        <taxon>Metazoa</taxon>
        <taxon>Chordata</taxon>
        <taxon>Craniata</taxon>
        <taxon>Vertebrata</taxon>
        <taxon>Euteleostomi</taxon>
        <taxon>Mammalia</taxon>
        <taxon>Eutheria</taxon>
        <taxon>Euarchontoglires</taxon>
        <taxon>Primates</taxon>
        <taxon>Strepsirrhini</taxon>
        <taxon>Lorisiformes</taxon>
        <taxon>Galagidae</taxon>
        <taxon>Otolemur</taxon>
    </lineage>
</organism>
<evidence type="ECO:0000313" key="1">
    <source>
        <dbReference type="Ensembl" id="ENSOGAP00000010410.2"/>
    </source>
</evidence>
<reference evidence="1" key="3">
    <citation type="submission" date="2025-09" db="UniProtKB">
        <authorList>
            <consortium name="Ensembl"/>
        </authorList>
    </citation>
    <scope>IDENTIFICATION</scope>
</reference>
<evidence type="ECO:0008006" key="3">
    <source>
        <dbReference type="Google" id="ProtNLM"/>
    </source>
</evidence>
<dbReference type="GO" id="GO:0003676">
    <property type="term" value="F:nucleic acid binding"/>
    <property type="evidence" value="ECO:0007669"/>
    <property type="project" value="InterPro"/>
</dbReference>
<dbReference type="Ensembl" id="ENSOGAT00000011636.2">
    <property type="protein sequence ID" value="ENSOGAP00000010410.2"/>
    <property type="gene ID" value="ENSOGAG00000011631.2"/>
</dbReference>
<dbReference type="PANTHER" id="PTHR35968">
    <property type="entry name" value="CHROMOSOME 6 C6ORF201 HOMOLOG"/>
    <property type="match status" value="1"/>
</dbReference>
<dbReference type="EMBL" id="AAQR03055046">
    <property type="status" value="NOT_ANNOTATED_CDS"/>
    <property type="molecule type" value="Genomic_DNA"/>
</dbReference>
<dbReference type="Proteomes" id="UP000005225">
    <property type="component" value="Unassembled WGS sequence"/>
</dbReference>
<dbReference type="Pfam" id="PF15023">
    <property type="entry name" value="DUF4523"/>
    <property type="match status" value="1"/>
</dbReference>
<dbReference type="eggNOG" id="ENOG502S904">
    <property type="taxonomic scope" value="Eukaryota"/>
</dbReference>
<dbReference type="EMBL" id="AAQR03055047">
    <property type="status" value="NOT_ANNOTATED_CDS"/>
    <property type="molecule type" value="Genomic_DNA"/>
</dbReference>
<reference evidence="1" key="2">
    <citation type="submission" date="2025-08" db="UniProtKB">
        <authorList>
            <consortium name="Ensembl"/>
        </authorList>
    </citation>
    <scope>IDENTIFICATION</scope>
</reference>
<dbReference type="PANTHER" id="PTHR35968:SF1">
    <property type="entry name" value="TESTIS EXPRESSED PROTEIN 56"/>
    <property type="match status" value="1"/>
</dbReference>
<dbReference type="Gene3D" id="3.30.70.330">
    <property type="match status" value="1"/>
</dbReference>
<proteinExistence type="predicted"/>
<accession>H0X573</accession>
<dbReference type="EMBL" id="AAQR03055048">
    <property type="status" value="NOT_ANNOTATED_CDS"/>
    <property type="molecule type" value="Genomic_DNA"/>
</dbReference>
<dbReference type="GeneTree" id="ENSGT00390000008360"/>
<dbReference type="SUPFAM" id="SSF54928">
    <property type="entry name" value="RNA-binding domain, RBD"/>
    <property type="match status" value="1"/>
</dbReference>
<dbReference type="STRING" id="30611.ENSOGAP00000010410"/>
<reference evidence="2" key="1">
    <citation type="submission" date="2011-03" db="EMBL/GenBank/DDBJ databases">
        <title>Version 3 of the genome sequence of Otolemur garnettii (Bushbaby).</title>
        <authorList>
            <consortium name="The Broad Institute Genome Sequencing Platform"/>
            <person name="Di Palma F."/>
            <person name="Johnson J."/>
            <person name="Lander E.S."/>
            <person name="Lindblad-Toh K."/>
            <person name="Jaffe D.B."/>
            <person name="Gnerre S."/>
            <person name="MacCallum I."/>
            <person name="Przybylski D."/>
            <person name="Ribeiro F.J."/>
            <person name="Burton J.N."/>
            <person name="Walker B.J."/>
            <person name="Sharpe T."/>
            <person name="Hall G."/>
        </authorList>
    </citation>
    <scope>NUCLEOTIDE SEQUENCE [LARGE SCALE GENOMIC DNA]</scope>
</reference>